<protein>
    <recommendedName>
        <fullName evidence="4">SH3 domain-containing protein</fullName>
    </recommendedName>
</protein>
<keyword evidence="3" id="KW-1185">Reference proteome</keyword>
<dbReference type="Proteomes" id="UP001314170">
    <property type="component" value="Unassembled WGS sequence"/>
</dbReference>
<evidence type="ECO:0000256" key="1">
    <source>
        <dbReference type="SAM" id="MobiDB-lite"/>
    </source>
</evidence>
<evidence type="ECO:0000313" key="2">
    <source>
        <dbReference type="EMBL" id="CAK7345829.1"/>
    </source>
</evidence>
<sequence>MAVIYSPSLVISFQISTFSANNSILLVICDLGFVVGDDIDGSDNGGPRGGAEVIGIDGSGSANGIAAADGIDVIHSNDDDEFVVSVREDNPVSYSQLARSIHELAATSDQKSSQKQLVHHVFPKLAVYNSVDPSLAPSLLMLDQQCEDRTILRYVYYYLARILSDTGSQGLNPGGGIPTPNWDALADIDAVGGVTRADVAPRVVDQLSKEASDDNVEFHARRLQALKALTYAPASNTDILSRLYEIVFGILDKVGDNPQKRKKGVFGTKGGDKESIIRSNLQYAALSALRRLPLDPGNPAFLHRAVQGVSFADPVAVRHALEILSELAAKDPYGVSMALGKLALPGGALQDVLHLHDVLARVALARLCHTISRARALDDRPDIKSQFNSVLYQLLLDPSERVCFEAILCVLGKHDNTESTEERAAGWYRLTREILKLPEAPSVSSKGSSADSNDTSKTSRDKSQKTRRPQPLIKLVMRRLESSFRSFSRPVLHAAARVVQEMGRSRAAAFAVGLQDIDERVNVNAVSESADEDFNENPYADGARKASAVSSATGSKDTIASLLASLMEVVRTTVACECVYVRAMVIKALIWMQLPHESFDELESIIASELSDPSWPATLLNDVLLTLHARFKATPDMAVTLLEIARIFATKVPGKIDADVLQLLWKTCLVGAGPDGKHTALEAVTIVLDLPPPQPGSMLGFTSVDRVSASDPKSALALQRLVQAAVWFLGENANYAASEYAWESATPPGTALMMLDADKMVAAASSRNPTLAGALTRLQRCAFSGSWEVLSDLCLKVRIVAAQALTTMAIRSGEPFRIQIYEFLNALAQGGVQSQLSEMHLSNGEDQGASGTGLGVLISPMVKVLDEMYRAQDELIKDIRHHDNANKEWTDEELKKLYETHERLLDLVSLFCYVPRAKYLPLGPIRKEEVRSHDLVHVNNRSHSSTLSQEGFALSFAKLIDVYRTKHNISASTGLSDPAVATGISDLIYESTKPAPVESDALDDDLVNAWAANLGDDGLLGNSAPAMSRVNEFLAGMGTDAPDVEEENIISRPSVSYDDMWAKTLLESSEQEEDGRSSGSSSPDSIGSVETSISSHFGGMNYPSLFSSRPTSYGASQISERSGGSRYSATSSYYEGVGSPIREEPPPYTSPDRSFENPLAGRGSLSFESQESERPSSATPQFGSALYDFSAGGDDEEIEIGFMHETVIAGEEVEIEYEVDGWFYVKKKRPGRDGKMAGLVPVLYVNQS</sequence>
<feature type="region of interest" description="Disordered" evidence="1">
    <location>
        <begin position="1108"/>
        <end position="1185"/>
    </location>
</feature>
<dbReference type="AlphaFoldDB" id="A0AAV1S7C0"/>
<dbReference type="SUPFAM" id="SSF48371">
    <property type="entry name" value="ARM repeat"/>
    <property type="match status" value="1"/>
</dbReference>
<proteinExistence type="predicted"/>
<name>A0AAV1S7C0_9ROSI</name>
<accession>A0AAV1S7C0</accession>
<gene>
    <name evidence="2" type="ORF">DCAF_LOCUS18491</name>
</gene>
<dbReference type="InterPro" id="IPR016024">
    <property type="entry name" value="ARM-type_fold"/>
</dbReference>
<feature type="compositionally biased region" description="Low complexity" evidence="1">
    <location>
        <begin position="1077"/>
        <end position="1090"/>
    </location>
</feature>
<feature type="region of interest" description="Disordered" evidence="1">
    <location>
        <begin position="440"/>
        <end position="472"/>
    </location>
</feature>
<feature type="region of interest" description="Disordered" evidence="1">
    <location>
        <begin position="1067"/>
        <end position="1092"/>
    </location>
</feature>
<evidence type="ECO:0000313" key="3">
    <source>
        <dbReference type="Proteomes" id="UP001314170"/>
    </source>
</evidence>
<feature type="compositionally biased region" description="Polar residues" evidence="1">
    <location>
        <begin position="442"/>
        <end position="456"/>
    </location>
</feature>
<organism evidence="2 3">
    <name type="scientific">Dovyalis caffra</name>
    <dbReference type="NCBI Taxonomy" id="77055"/>
    <lineage>
        <taxon>Eukaryota</taxon>
        <taxon>Viridiplantae</taxon>
        <taxon>Streptophyta</taxon>
        <taxon>Embryophyta</taxon>
        <taxon>Tracheophyta</taxon>
        <taxon>Spermatophyta</taxon>
        <taxon>Magnoliopsida</taxon>
        <taxon>eudicotyledons</taxon>
        <taxon>Gunneridae</taxon>
        <taxon>Pentapetalae</taxon>
        <taxon>rosids</taxon>
        <taxon>fabids</taxon>
        <taxon>Malpighiales</taxon>
        <taxon>Salicaceae</taxon>
        <taxon>Flacourtieae</taxon>
        <taxon>Dovyalis</taxon>
    </lineage>
</organism>
<dbReference type="InterPro" id="IPR053296">
    <property type="entry name" value="TSET_member_tstB"/>
</dbReference>
<evidence type="ECO:0008006" key="4">
    <source>
        <dbReference type="Google" id="ProtNLM"/>
    </source>
</evidence>
<feature type="compositionally biased region" description="Polar residues" evidence="1">
    <location>
        <begin position="1108"/>
        <end position="1133"/>
    </location>
</feature>
<dbReference type="PANTHER" id="PTHR48151:SF3">
    <property type="entry name" value="SH3 DOMAIN-CONTAINING PROTEIN"/>
    <property type="match status" value="1"/>
</dbReference>
<dbReference type="EMBL" id="CAWUPB010001168">
    <property type="protein sequence ID" value="CAK7345829.1"/>
    <property type="molecule type" value="Genomic_DNA"/>
</dbReference>
<comment type="caution">
    <text evidence="2">The sequence shown here is derived from an EMBL/GenBank/DDBJ whole genome shotgun (WGS) entry which is preliminary data.</text>
</comment>
<reference evidence="2 3" key="1">
    <citation type="submission" date="2024-01" db="EMBL/GenBank/DDBJ databases">
        <authorList>
            <person name="Waweru B."/>
        </authorList>
    </citation>
    <scope>NUCLEOTIDE SEQUENCE [LARGE SCALE GENOMIC DNA]</scope>
</reference>
<dbReference type="PANTHER" id="PTHR48151">
    <property type="entry name" value="SH3 DOMAIN-CONTAINING PROTEIN"/>
    <property type="match status" value="1"/>
</dbReference>